<feature type="region of interest" description="Disordered" evidence="1">
    <location>
        <begin position="306"/>
        <end position="330"/>
    </location>
</feature>
<proteinExistence type="predicted"/>
<dbReference type="Pfam" id="PF03781">
    <property type="entry name" value="FGE-sulfatase"/>
    <property type="match status" value="1"/>
</dbReference>
<protein>
    <submittedName>
        <fullName evidence="4">Formylglycine-generating enzyme family protein</fullName>
    </submittedName>
</protein>
<evidence type="ECO:0000256" key="1">
    <source>
        <dbReference type="SAM" id="MobiDB-lite"/>
    </source>
</evidence>
<dbReference type="Proteomes" id="UP000525652">
    <property type="component" value="Unassembled WGS sequence"/>
</dbReference>
<dbReference type="Gene3D" id="3.90.1580.10">
    <property type="entry name" value="paralog of FGE (formylglycine-generating enzyme)"/>
    <property type="match status" value="1"/>
</dbReference>
<sequence>MKTLLIAVFSILYICAVQAVFAERSKVIDVDLGEGRTMRFIRISPKSIGINYPDYFISETEVTNAQFKAFLDATKRQKDDRDVLKAIKKRKESGVFSTGDIPYSVEDEKTIWRDGKFPKGLEEHPVALVTLPEVTDFCTWLSDAQKSEGLFRLPSWNEWMISAYGRSREYPWGDDWDSIKVHMSFGFKWNKFPTRTEPVKARPQGRSPEGIYGLLGNVSEYILTGDPTNESYFNLGSRSMGGGFSDGKYTEKGEGIAPRQDYWGYSHHATPRECDLGFRVVLDPTNNAELPNRTRLFQQNDRSWMITPQTEKTEKGGGANSEATPLRDTP</sequence>
<gene>
    <name evidence="4" type="ORF">H5P30_01915</name>
</gene>
<name>A0A7X1E2Z3_9BACT</name>
<evidence type="ECO:0000259" key="3">
    <source>
        <dbReference type="Pfam" id="PF03781"/>
    </source>
</evidence>
<evidence type="ECO:0000256" key="2">
    <source>
        <dbReference type="SAM" id="SignalP"/>
    </source>
</evidence>
<reference evidence="4 5" key="1">
    <citation type="submission" date="2020-07" db="EMBL/GenBank/DDBJ databases">
        <authorList>
            <person name="Feng X."/>
        </authorList>
    </citation>
    <scope>NUCLEOTIDE SEQUENCE [LARGE SCALE GENOMIC DNA]</scope>
    <source>
        <strain evidence="4 5">JCM14086</strain>
    </source>
</reference>
<dbReference type="InterPro" id="IPR005532">
    <property type="entry name" value="SUMF_dom"/>
</dbReference>
<evidence type="ECO:0000313" key="4">
    <source>
        <dbReference type="EMBL" id="MBC2600531.1"/>
    </source>
</evidence>
<comment type="caution">
    <text evidence="4">The sequence shown here is derived from an EMBL/GenBank/DDBJ whole genome shotgun (WGS) entry which is preliminary data.</text>
</comment>
<keyword evidence="5" id="KW-1185">Reference proteome</keyword>
<dbReference type="AlphaFoldDB" id="A0A7X1E2Z3"/>
<organism evidence="4 5">
    <name type="scientific">Puniceicoccus vermicola</name>
    <dbReference type="NCBI Taxonomy" id="388746"/>
    <lineage>
        <taxon>Bacteria</taxon>
        <taxon>Pseudomonadati</taxon>
        <taxon>Verrucomicrobiota</taxon>
        <taxon>Opitutia</taxon>
        <taxon>Puniceicoccales</taxon>
        <taxon>Puniceicoccaceae</taxon>
        <taxon>Puniceicoccus</taxon>
    </lineage>
</organism>
<dbReference type="InterPro" id="IPR016187">
    <property type="entry name" value="CTDL_fold"/>
</dbReference>
<dbReference type="InterPro" id="IPR042095">
    <property type="entry name" value="SUMF_sf"/>
</dbReference>
<dbReference type="RefSeq" id="WP_185691274.1">
    <property type="nucleotide sequence ID" value="NZ_JACHVA010000022.1"/>
</dbReference>
<dbReference type="InterPro" id="IPR051043">
    <property type="entry name" value="Sulfatase_Mod_Factor_Kinase"/>
</dbReference>
<keyword evidence="2" id="KW-0732">Signal</keyword>
<feature type="chain" id="PRO_5030775729" evidence="2">
    <location>
        <begin position="20"/>
        <end position="330"/>
    </location>
</feature>
<feature type="signal peptide" evidence="2">
    <location>
        <begin position="1"/>
        <end position="19"/>
    </location>
</feature>
<evidence type="ECO:0000313" key="5">
    <source>
        <dbReference type="Proteomes" id="UP000525652"/>
    </source>
</evidence>
<dbReference type="PANTHER" id="PTHR23150:SF19">
    <property type="entry name" value="FORMYLGLYCINE-GENERATING ENZYME"/>
    <property type="match status" value="1"/>
</dbReference>
<accession>A0A7X1E2Z3</accession>
<dbReference type="PANTHER" id="PTHR23150">
    <property type="entry name" value="SULFATASE MODIFYING FACTOR 1, 2"/>
    <property type="match status" value="1"/>
</dbReference>
<feature type="domain" description="Sulfatase-modifying factor enzyme-like" evidence="3">
    <location>
        <begin position="51"/>
        <end position="281"/>
    </location>
</feature>
<dbReference type="SUPFAM" id="SSF56436">
    <property type="entry name" value="C-type lectin-like"/>
    <property type="match status" value="1"/>
</dbReference>
<dbReference type="GO" id="GO:0120147">
    <property type="term" value="F:formylglycine-generating oxidase activity"/>
    <property type="evidence" value="ECO:0007669"/>
    <property type="project" value="TreeGrafter"/>
</dbReference>
<dbReference type="EMBL" id="JACHVA010000022">
    <property type="protein sequence ID" value="MBC2600531.1"/>
    <property type="molecule type" value="Genomic_DNA"/>
</dbReference>